<feature type="compositionally biased region" description="Basic and acidic residues" evidence="1">
    <location>
        <begin position="292"/>
        <end position="302"/>
    </location>
</feature>
<keyword evidence="2" id="KW-0472">Membrane</keyword>
<feature type="region of interest" description="Disordered" evidence="1">
    <location>
        <begin position="272"/>
        <end position="338"/>
    </location>
</feature>
<dbReference type="OrthoDB" id="6141157at2759"/>
<dbReference type="EMBL" id="PZQS01000014">
    <property type="protein sequence ID" value="PVD18778.1"/>
    <property type="molecule type" value="Genomic_DNA"/>
</dbReference>
<evidence type="ECO:0000256" key="1">
    <source>
        <dbReference type="SAM" id="MobiDB-lite"/>
    </source>
</evidence>
<accession>A0A2T7NC85</accession>
<keyword evidence="4" id="KW-1185">Reference proteome</keyword>
<protein>
    <submittedName>
        <fullName evidence="3">Uncharacterized protein</fullName>
    </submittedName>
</protein>
<organism evidence="3 4">
    <name type="scientific">Pomacea canaliculata</name>
    <name type="common">Golden apple snail</name>
    <dbReference type="NCBI Taxonomy" id="400727"/>
    <lineage>
        <taxon>Eukaryota</taxon>
        <taxon>Metazoa</taxon>
        <taxon>Spiralia</taxon>
        <taxon>Lophotrochozoa</taxon>
        <taxon>Mollusca</taxon>
        <taxon>Gastropoda</taxon>
        <taxon>Caenogastropoda</taxon>
        <taxon>Architaenioglossa</taxon>
        <taxon>Ampullarioidea</taxon>
        <taxon>Ampullariidae</taxon>
        <taxon>Pomacea</taxon>
    </lineage>
</organism>
<sequence>MHTRPVGTRVQCELRIRRGTSDMVRFLQTLTLTLLLYSFPPSDRRKILLVSPNGEIEVGHSDLCPLFHHHTDDWFWESQGPHLQSLHARPFLSQTNEKESEQKSKANVIATSPGNQRLKEGSRQVEAKCSEETVCPLAVSSTTSGELDIYSDDGLLIDDSISLVRHERSAEDRGVLRHNNNLAMYCVLPLMVLVYGGCSVIYCVYKLRKYIRRRKHKRFQNEDDSGSFTGNSSTNLLQNGDHYNAREKEGVKTVSGGTWLDDSSFSDVRYEETKKSPLPWDTPHKIAPTAGKRPESRQDQKIESFILSDRNDRNSGTLEREREKLDEKVNNQEKKQEDRVEAFMREKKLEEIRGGRAWSLSNLFTKAQDFNRLAGSRPIEIVPITQSQYQRHMESQDSNLWDPLHNKPFDVRAGSGAERRAGRESAWSIRDEIMAKYDALTVPGHGQEDGRHLAAELG</sequence>
<keyword evidence="2" id="KW-0812">Transmembrane</keyword>
<feature type="transmembrane region" description="Helical" evidence="2">
    <location>
        <begin position="182"/>
        <end position="205"/>
    </location>
</feature>
<reference evidence="3 4" key="1">
    <citation type="submission" date="2018-04" db="EMBL/GenBank/DDBJ databases">
        <title>The genome of golden apple snail Pomacea canaliculata provides insight into stress tolerance and invasive adaptation.</title>
        <authorList>
            <person name="Liu C."/>
            <person name="Liu B."/>
            <person name="Ren Y."/>
            <person name="Zhang Y."/>
            <person name="Wang H."/>
            <person name="Li S."/>
            <person name="Jiang F."/>
            <person name="Yin L."/>
            <person name="Zhang G."/>
            <person name="Qian W."/>
            <person name="Fan W."/>
        </authorList>
    </citation>
    <scope>NUCLEOTIDE SEQUENCE [LARGE SCALE GENOMIC DNA]</scope>
    <source>
        <strain evidence="3">SZHN2017</strain>
        <tissue evidence="3">Muscle</tissue>
    </source>
</reference>
<dbReference type="Proteomes" id="UP000245119">
    <property type="component" value="Linkage Group LG14"/>
</dbReference>
<evidence type="ECO:0000256" key="2">
    <source>
        <dbReference type="SAM" id="Phobius"/>
    </source>
</evidence>
<gene>
    <name evidence="3" type="ORF">C0Q70_21330</name>
</gene>
<comment type="caution">
    <text evidence="3">The sequence shown here is derived from an EMBL/GenBank/DDBJ whole genome shotgun (WGS) entry which is preliminary data.</text>
</comment>
<evidence type="ECO:0000313" key="3">
    <source>
        <dbReference type="EMBL" id="PVD18778.1"/>
    </source>
</evidence>
<feature type="compositionally biased region" description="Basic and acidic residues" evidence="1">
    <location>
        <begin position="309"/>
        <end position="338"/>
    </location>
</feature>
<evidence type="ECO:0000313" key="4">
    <source>
        <dbReference type="Proteomes" id="UP000245119"/>
    </source>
</evidence>
<name>A0A2T7NC85_POMCA</name>
<dbReference type="AlphaFoldDB" id="A0A2T7NC85"/>
<keyword evidence="2" id="KW-1133">Transmembrane helix</keyword>
<proteinExistence type="predicted"/>